<organism evidence="10 11">
    <name type="scientific">Cylindrotheca closterium</name>
    <dbReference type="NCBI Taxonomy" id="2856"/>
    <lineage>
        <taxon>Eukaryota</taxon>
        <taxon>Sar</taxon>
        <taxon>Stramenopiles</taxon>
        <taxon>Ochrophyta</taxon>
        <taxon>Bacillariophyta</taxon>
        <taxon>Bacillariophyceae</taxon>
        <taxon>Bacillariophycidae</taxon>
        <taxon>Bacillariales</taxon>
        <taxon>Bacillariaceae</taxon>
        <taxon>Cylindrotheca</taxon>
    </lineage>
</organism>
<keyword evidence="5" id="KW-0521">NADP</keyword>
<gene>
    <name evidence="10" type="ORF">CYCCA115_LOCUS10076</name>
</gene>
<dbReference type="EMBL" id="CAKOGP040001557">
    <property type="protein sequence ID" value="CAJ1945934.1"/>
    <property type="molecule type" value="Genomic_DNA"/>
</dbReference>
<keyword evidence="6" id="KW-0560">Oxidoreductase</keyword>
<keyword evidence="4" id="KW-0602">Photosynthesis</keyword>
<dbReference type="PANTHER" id="PTHR44419:SF19">
    <property type="entry name" value="PROTOCHLOROPHYLLIDE REDUCTASE A, CHLOROPLASTIC"/>
    <property type="match status" value="1"/>
</dbReference>
<dbReference type="Proteomes" id="UP001295423">
    <property type="component" value="Unassembled WGS sequence"/>
</dbReference>
<comment type="similarity">
    <text evidence="2">Belongs to the short-chain dehydrogenases/reductases (SDR) family. POR subfamily.</text>
</comment>
<name>A0AAD2CU33_9STRA</name>
<evidence type="ECO:0000256" key="2">
    <source>
        <dbReference type="ARBA" id="ARBA00005821"/>
    </source>
</evidence>
<comment type="caution">
    <text evidence="10">The sequence shown here is derived from an EMBL/GenBank/DDBJ whole genome shotgun (WGS) entry which is preliminary data.</text>
</comment>
<evidence type="ECO:0000256" key="6">
    <source>
        <dbReference type="ARBA" id="ARBA00023002"/>
    </source>
</evidence>
<dbReference type="Gene3D" id="3.40.50.720">
    <property type="entry name" value="NAD(P)-binding Rossmann-like Domain"/>
    <property type="match status" value="2"/>
</dbReference>
<keyword evidence="11" id="KW-1185">Reference proteome</keyword>
<evidence type="ECO:0000313" key="11">
    <source>
        <dbReference type="Proteomes" id="UP001295423"/>
    </source>
</evidence>
<dbReference type="InterPro" id="IPR005979">
    <property type="entry name" value="Prochl_reduct"/>
</dbReference>
<protein>
    <recommendedName>
        <fullName evidence="3">protochlorophyllide reductase</fullName>
        <ecNumber evidence="3">1.3.1.33</ecNumber>
    </recommendedName>
</protein>
<dbReference type="GO" id="GO:0016630">
    <property type="term" value="F:protochlorophyllide reductase activity"/>
    <property type="evidence" value="ECO:0007669"/>
    <property type="project" value="UniProtKB-EC"/>
</dbReference>
<evidence type="ECO:0000256" key="4">
    <source>
        <dbReference type="ARBA" id="ARBA00022531"/>
    </source>
</evidence>
<dbReference type="Pfam" id="PF00106">
    <property type="entry name" value="adh_short"/>
    <property type="match status" value="2"/>
</dbReference>
<evidence type="ECO:0000256" key="3">
    <source>
        <dbReference type="ARBA" id="ARBA00012006"/>
    </source>
</evidence>
<feature type="region of interest" description="Disordered" evidence="8">
    <location>
        <begin position="363"/>
        <end position="385"/>
    </location>
</feature>
<feature type="signal peptide" evidence="9">
    <location>
        <begin position="1"/>
        <end position="20"/>
    </location>
</feature>
<proteinExistence type="inferred from homology"/>
<dbReference type="AlphaFoldDB" id="A0AAD2CU33"/>
<dbReference type="InterPro" id="IPR002347">
    <property type="entry name" value="SDR_fam"/>
</dbReference>
<sequence length="850" mass="94003">MMKNLHVLLLLSSITQLAIGFQFMKNWKMPSRNLDKKMVQKRFGDKKLIVLTDADSDLGKQTTRDLLATGEYHVIGGVSSIESSTAEQSFEDFTPMECDLDSFDSVRNFCSFIEDFRLTKPVDRLVCLSAAESDKLQWTKDNHEQTIQRNVLSPFLMTGLLLEGMDGSFDARCTFVSPKSNSNVGISTKLELKGLKDGFFKIPMLDGSQDFNSEKTISDAKLCQKLLKTYLHEKYHKLNHVTFSDITLPASSNDASKCLFDVMQSPKASTSASGESWMAKEETDGDTISIQLDKNPIYNKAIDIDKAHELFELAEQATGAYWPKVKVVTSPCPTLKVVGAVTKAQVQKQELKRMREMGRPGISEPEVEVAGDTASGSKKSRMTKRQKVANAVDKVATFVFSKTVKPVAKTATSKLLGEFPDEALNNYIEKVPEEDVAELEKEMFRQMSKEASQKKLQTDKKLVVLTGTSSGLGKKAALAMLRSGEYHVIGAVRDLDKMQAVAEIDGFPKDSFTPMYCEMNSFESVREFCDNVDKFRGDHPIDRLVCNTGIYQPSLRHAKWSMDGHEQTMQTNFLSHFLMISKLMPSMVKSDDPRITMVGSVTGNDNTVGGGGVYPIADLHDLEGLEAGFANPIAMADGYGFIGAKAYKDSKLCLMILANFLHAKYHKSTGIAFSSMYPGCIAESPLFREKRAWFRAYFPIFMKFITGGFVGEHEAGQRLFQVVHDPRCAGEKSGVYWSWNGGPREGRGAEALEKEGQISGGGGAGGGWDSIFENDQSGKVLSLETGFKLFEHATAITGAEWPSPASNVWSGEASSMEEMVQKKREEVADVMHALNLQSDSTTPQRLAETI</sequence>
<dbReference type="PANTHER" id="PTHR44419">
    <property type="entry name" value="PROTOCHLOROPHYLLIDE REDUCTASE C, CHLOROPLASTIC"/>
    <property type="match status" value="1"/>
</dbReference>
<evidence type="ECO:0000256" key="7">
    <source>
        <dbReference type="ARBA" id="ARBA00023171"/>
    </source>
</evidence>
<evidence type="ECO:0000313" key="10">
    <source>
        <dbReference type="EMBL" id="CAJ1945934.1"/>
    </source>
</evidence>
<dbReference type="InterPro" id="IPR036291">
    <property type="entry name" value="NAD(P)-bd_dom_sf"/>
</dbReference>
<dbReference type="GO" id="GO:0015995">
    <property type="term" value="P:chlorophyll biosynthetic process"/>
    <property type="evidence" value="ECO:0007669"/>
    <property type="project" value="UniProtKB-KW"/>
</dbReference>
<comment type="pathway">
    <text evidence="1">Porphyrin-containing compound metabolism; chlorophyll biosynthesis.</text>
</comment>
<evidence type="ECO:0000256" key="1">
    <source>
        <dbReference type="ARBA" id="ARBA00005173"/>
    </source>
</evidence>
<feature type="chain" id="PRO_5041956093" description="protochlorophyllide reductase" evidence="9">
    <location>
        <begin position="21"/>
        <end position="850"/>
    </location>
</feature>
<accession>A0AAD2CU33</accession>
<dbReference type="GO" id="GO:0015979">
    <property type="term" value="P:photosynthesis"/>
    <property type="evidence" value="ECO:0007669"/>
    <property type="project" value="UniProtKB-KW"/>
</dbReference>
<evidence type="ECO:0000256" key="5">
    <source>
        <dbReference type="ARBA" id="ARBA00022857"/>
    </source>
</evidence>
<reference evidence="10" key="1">
    <citation type="submission" date="2023-08" db="EMBL/GenBank/DDBJ databases">
        <authorList>
            <person name="Audoor S."/>
            <person name="Bilcke G."/>
        </authorList>
    </citation>
    <scope>NUCLEOTIDE SEQUENCE</scope>
</reference>
<keyword evidence="7" id="KW-0149">Chlorophyll biosynthesis</keyword>
<dbReference type="PRINTS" id="PR00081">
    <property type="entry name" value="GDHRDH"/>
</dbReference>
<keyword evidence="9" id="KW-0732">Signal</keyword>
<evidence type="ECO:0000256" key="9">
    <source>
        <dbReference type="SAM" id="SignalP"/>
    </source>
</evidence>
<evidence type="ECO:0000256" key="8">
    <source>
        <dbReference type="SAM" id="MobiDB-lite"/>
    </source>
</evidence>
<dbReference type="EC" id="1.3.1.33" evidence="3"/>
<dbReference type="SUPFAM" id="SSF51735">
    <property type="entry name" value="NAD(P)-binding Rossmann-fold domains"/>
    <property type="match status" value="2"/>
</dbReference>